<dbReference type="EMBL" id="JACEMZ010000003">
    <property type="protein sequence ID" value="MBA4451829.1"/>
    <property type="molecule type" value="Genomic_DNA"/>
</dbReference>
<protein>
    <submittedName>
        <fullName evidence="1">Aspartate/glutamate racemase family protein</fullName>
    </submittedName>
</protein>
<organism evidence="1 2">
    <name type="scientific">Candidatus Nitrosomaritimum aestuariumsis</name>
    <dbReference type="NCBI Taxonomy" id="3342354"/>
    <lineage>
        <taxon>Archaea</taxon>
        <taxon>Nitrososphaerota</taxon>
        <taxon>Nitrososphaeria</taxon>
        <taxon>Nitrosopumilales</taxon>
        <taxon>Nitrosopumilaceae</taxon>
        <taxon>Candidatus Nitrosomaritimum</taxon>
    </lineage>
</organism>
<sequence>MARVAVFDSGLGSLSIIKAIQRICKMEIIYFADQANFPYGKKSKKQLEKIMKKSIELLEKKFNPELIVIGSNTPTIMLDLTNEKIIGVNPPLKEAASKSSTKNIAMLATETVVKNKNLTEYIKKMKLPKKIIVHKINASNLVELVESGKFIEDKNYCKKIIKNSLQNIFLKKNIDVVTLSSTHLPFLRHYLESEFPNIQFIDPADSIAKKILLKTTKQQLKKNSLKIFSSDKTSIFQRNLENLGVKNKIKFLSI</sequence>
<reference evidence="1 2" key="1">
    <citation type="journal article" date="2020" name="Appl. Environ. Microbiol.">
        <title>Genomic Characteristics of a Novel Species of Ammonia-Oxidizing Archaea from the Jiulong River Estuary.</title>
        <authorList>
            <person name="Zou D."/>
            <person name="Wan R."/>
            <person name="Han L."/>
            <person name="Xu M.N."/>
            <person name="Liu Y."/>
            <person name="Liu H."/>
            <person name="Kao S.J."/>
            <person name="Li M."/>
        </authorList>
    </citation>
    <scope>NUCLEOTIDE SEQUENCE [LARGE SCALE GENOMIC DNA]</scope>
    <source>
        <strain evidence="1">W1bin1</strain>
    </source>
</reference>
<evidence type="ECO:0000313" key="2">
    <source>
        <dbReference type="Proteomes" id="UP000559653"/>
    </source>
</evidence>
<proteinExistence type="predicted"/>
<comment type="caution">
    <text evidence="1">The sequence shown here is derived from an EMBL/GenBank/DDBJ whole genome shotgun (WGS) entry which is preliminary data.</text>
</comment>
<name>A0AC60VWN6_9ARCH</name>
<evidence type="ECO:0000313" key="1">
    <source>
        <dbReference type="EMBL" id="MBA4451829.1"/>
    </source>
</evidence>
<gene>
    <name evidence="1" type="ORF">H2B03_01435</name>
</gene>
<accession>A0AC60VWN6</accession>
<dbReference type="Proteomes" id="UP000559653">
    <property type="component" value="Unassembled WGS sequence"/>
</dbReference>